<dbReference type="GeneID" id="36581631"/>
<gene>
    <name evidence="1" type="ORF">K444DRAFT_514843</name>
</gene>
<evidence type="ECO:0000313" key="1">
    <source>
        <dbReference type="EMBL" id="PMD67462.1"/>
    </source>
</evidence>
<dbReference type="OrthoDB" id="3559535at2759"/>
<dbReference type="InParanoid" id="A0A2J6TWQ6"/>
<name>A0A2J6TWQ6_9HELO</name>
<dbReference type="EMBL" id="KZ613740">
    <property type="protein sequence ID" value="PMD67462.1"/>
    <property type="molecule type" value="Genomic_DNA"/>
</dbReference>
<keyword evidence="2" id="KW-1185">Reference proteome</keyword>
<dbReference type="PANTHER" id="PTHR46411:SF3">
    <property type="entry name" value="AAA+ ATPASE DOMAIN-CONTAINING PROTEIN"/>
    <property type="match status" value="1"/>
</dbReference>
<organism evidence="1 2">
    <name type="scientific">Hyaloscypha bicolor E</name>
    <dbReference type="NCBI Taxonomy" id="1095630"/>
    <lineage>
        <taxon>Eukaryota</taxon>
        <taxon>Fungi</taxon>
        <taxon>Dikarya</taxon>
        <taxon>Ascomycota</taxon>
        <taxon>Pezizomycotina</taxon>
        <taxon>Leotiomycetes</taxon>
        <taxon>Helotiales</taxon>
        <taxon>Hyaloscyphaceae</taxon>
        <taxon>Hyaloscypha</taxon>
        <taxon>Hyaloscypha bicolor</taxon>
    </lineage>
</organism>
<dbReference type="RefSeq" id="XP_024744366.1">
    <property type="nucleotide sequence ID" value="XM_024873551.1"/>
</dbReference>
<proteinExistence type="predicted"/>
<feature type="non-terminal residue" evidence="1">
    <location>
        <position position="1"/>
    </location>
</feature>
<reference evidence="1 2" key="1">
    <citation type="submission" date="2016-04" db="EMBL/GenBank/DDBJ databases">
        <title>A degradative enzymes factory behind the ericoid mycorrhizal symbiosis.</title>
        <authorList>
            <consortium name="DOE Joint Genome Institute"/>
            <person name="Martino E."/>
            <person name="Morin E."/>
            <person name="Grelet G."/>
            <person name="Kuo A."/>
            <person name="Kohler A."/>
            <person name="Daghino S."/>
            <person name="Barry K."/>
            <person name="Choi C."/>
            <person name="Cichocki N."/>
            <person name="Clum A."/>
            <person name="Copeland A."/>
            <person name="Hainaut M."/>
            <person name="Haridas S."/>
            <person name="Labutti K."/>
            <person name="Lindquist E."/>
            <person name="Lipzen A."/>
            <person name="Khouja H.-R."/>
            <person name="Murat C."/>
            <person name="Ohm R."/>
            <person name="Olson A."/>
            <person name="Spatafora J."/>
            <person name="Veneault-Fourrey C."/>
            <person name="Henrissat B."/>
            <person name="Grigoriev I."/>
            <person name="Martin F."/>
            <person name="Perotto S."/>
        </authorList>
    </citation>
    <scope>NUCLEOTIDE SEQUENCE [LARGE SCALE GENOMIC DNA]</scope>
    <source>
        <strain evidence="1 2">E</strain>
    </source>
</reference>
<protein>
    <submittedName>
        <fullName evidence="1">Uncharacterized protein</fullName>
    </submittedName>
</protein>
<dbReference type="Proteomes" id="UP000235371">
    <property type="component" value="Unassembled WGS sequence"/>
</dbReference>
<dbReference type="PANTHER" id="PTHR46411">
    <property type="entry name" value="FAMILY ATPASE, PUTATIVE-RELATED"/>
    <property type="match status" value="1"/>
</dbReference>
<dbReference type="STRING" id="1095630.A0A2J6TWQ6"/>
<dbReference type="AlphaFoldDB" id="A0A2J6TWQ6"/>
<evidence type="ECO:0000313" key="2">
    <source>
        <dbReference type="Proteomes" id="UP000235371"/>
    </source>
</evidence>
<accession>A0A2J6TWQ6</accession>
<sequence length="205" mass="24782">RYIRYEFREEKRIKDRVEYFYIKACYLNFNRKVFRKTLNKYTIKKFYRIKEIIILEVFPLKYYLGKKQVKAYLSEYGRKFLFIIDIYFCEYKGKAFYIEKEQVEVYINSRIIVNIACFQKINPNYFRLIVLNLDYRFDFSAFWDPFNYKSSNKASSKVSSNNGLIIISFNLVSLISPNLPESSVTDKLLLICYPIVPEFSLKDKI</sequence>